<feature type="region of interest" description="Disordered" evidence="1">
    <location>
        <begin position="214"/>
        <end position="234"/>
    </location>
</feature>
<name>A0AAF0DNF7_9EURO</name>
<evidence type="ECO:0000259" key="2">
    <source>
        <dbReference type="Pfam" id="PF25545"/>
    </source>
</evidence>
<feature type="region of interest" description="Disordered" evidence="1">
    <location>
        <begin position="441"/>
        <end position="523"/>
    </location>
</feature>
<feature type="compositionally biased region" description="Polar residues" evidence="1">
    <location>
        <begin position="447"/>
        <end position="476"/>
    </location>
</feature>
<dbReference type="EMBL" id="CP120630">
    <property type="protein sequence ID" value="WEW60591.1"/>
    <property type="molecule type" value="Genomic_DNA"/>
</dbReference>
<feature type="domain" description="DUF7924" evidence="2">
    <location>
        <begin position="280"/>
        <end position="440"/>
    </location>
</feature>
<accession>A0AAF0DNF7</accession>
<reference evidence="3" key="1">
    <citation type="submission" date="2023-03" db="EMBL/GenBank/DDBJ databases">
        <title>Emydomyces testavorans Genome Sequence.</title>
        <authorList>
            <person name="Hoyer L."/>
        </authorList>
    </citation>
    <scope>NUCLEOTIDE SEQUENCE</scope>
    <source>
        <strain evidence="3">16-2883</strain>
    </source>
</reference>
<protein>
    <recommendedName>
        <fullName evidence="2">DUF7924 domain-containing protein</fullName>
    </recommendedName>
</protein>
<feature type="region of interest" description="Disordered" evidence="1">
    <location>
        <begin position="58"/>
        <end position="172"/>
    </location>
</feature>
<keyword evidence="4" id="KW-1185">Reference proteome</keyword>
<evidence type="ECO:0000256" key="1">
    <source>
        <dbReference type="SAM" id="MobiDB-lite"/>
    </source>
</evidence>
<evidence type="ECO:0000313" key="4">
    <source>
        <dbReference type="Proteomes" id="UP001219355"/>
    </source>
</evidence>
<dbReference type="Proteomes" id="UP001219355">
    <property type="component" value="Chromosome 4"/>
</dbReference>
<gene>
    <name evidence="3" type="ORF">PRK78_006078</name>
</gene>
<dbReference type="InterPro" id="IPR057684">
    <property type="entry name" value="DUF7924"/>
</dbReference>
<feature type="compositionally biased region" description="Low complexity" evidence="1">
    <location>
        <begin position="151"/>
        <end position="172"/>
    </location>
</feature>
<feature type="region of interest" description="Disordered" evidence="1">
    <location>
        <begin position="1"/>
        <end position="36"/>
    </location>
</feature>
<dbReference type="AlphaFoldDB" id="A0AAF0DNF7"/>
<proteinExistence type="predicted"/>
<evidence type="ECO:0000313" key="3">
    <source>
        <dbReference type="EMBL" id="WEW60591.1"/>
    </source>
</evidence>
<sequence length="523" mass="58259">MPCPNSLNPSRKRQKSEERQLGQPQYQSKRLKLSPPPEYWDNLSKIWLTKNALRELDRRNSASRRPGPLPISHRPATRQFQAARKSRCQALAPDPRGNCTSRHLREIKRFSRQGGPDLSDLLNYPNPKVPLCQSMGSSESSSRGRKRRAESPPSSSSEDTRTTTKSASTTAYSRNFQQNLIDHGIYPDGYEYPDGRLPEMPNNWDEINERLARPRPSLSPSQFSESKFRKFKRADTNASKEKPVMSAVIPIIDGEFGDPKCVGGDYTFGNLAPLTDGMLAKPKPDHFFGARPEQLNRQLRHELGNFIIPSTQEDLPMAPNFFLEAKGPDGSLAIATRQACYHGALGARGIHSLQSYKQDELAYDNNAYTVTSTYHGGTLKLYTTHPTAPRESDGRPEYIMTSLRSFAMTDNAESFRNGASAYRNARDWAKEQREKFIKSANERHAQGQLQRLSTPGQEMTSESTVALDDSATSPVSDDTEFSGAQGHPIDSVEKDLPGLGRNHKKPKTQASSNDGAGNASLPH</sequence>
<organism evidence="3 4">
    <name type="scientific">Emydomyces testavorans</name>
    <dbReference type="NCBI Taxonomy" id="2070801"/>
    <lineage>
        <taxon>Eukaryota</taxon>
        <taxon>Fungi</taxon>
        <taxon>Dikarya</taxon>
        <taxon>Ascomycota</taxon>
        <taxon>Pezizomycotina</taxon>
        <taxon>Eurotiomycetes</taxon>
        <taxon>Eurotiomycetidae</taxon>
        <taxon>Onygenales</taxon>
        <taxon>Nannizziopsiaceae</taxon>
        <taxon>Emydomyces</taxon>
    </lineage>
</organism>
<dbReference type="Pfam" id="PF25545">
    <property type="entry name" value="DUF7924"/>
    <property type="match status" value="1"/>
</dbReference>